<dbReference type="InterPro" id="IPR018000">
    <property type="entry name" value="Neurotransmitter_ion_chnl_CS"/>
</dbReference>
<dbReference type="Pfam" id="PF02932">
    <property type="entry name" value="Neur_chan_memb"/>
    <property type="match status" value="1"/>
</dbReference>
<dbReference type="InterPro" id="IPR006202">
    <property type="entry name" value="Neur_chan_lig-bd"/>
</dbReference>
<dbReference type="InterPro" id="IPR006201">
    <property type="entry name" value="Neur_channel"/>
</dbReference>
<evidence type="ECO:0000256" key="1">
    <source>
        <dbReference type="ARBA" id="ARBA00022448"/>
    </source>
</evidence>
<keyword evidence="12" id="KW-1071">Ligand-gated ion channel</keyword>
<keyword evidence="11" id="KW-0628">Postsynaptic cell membrane</keyword>
<evidence type="ECO:0000256" key="10">
    <source>
        <dbReference type="ARBA" id="ARBA00023180"/>
    </source>
</evidence>
<keyword evidence="2" id="KW-1003">Cell membrane</keyword>
<name>A0ABM1DRZ6_PRICU</name>
<feature type="domain" description="Neurotransmitter-gated ion-channel transmembrane" evidence="17">
    <location>
        <begin position="256"/>
        <end position="474"/>
    </location>
</feature>
<dbReference type="SUPFAM" id="SSF63712">
    <property type="entry name" value="Nicotinic receptor ligand binding domain-like"/>
    <property type="match status" value="1"/>
</dbReference>
<dbReference type="InterPro" id="IPR038050">
    <property type="entry name" value="Neuro_actylchol_rec"/>
</dbReference>
<dbReference type="CDD" id="cd19031">
    <property type="entry name" value="LGIC_ECD_nAChR_proto_alpha-like"/>
    <property type="match status" value="1"/>
</dbReference>
<dbReference type="PRINTS" id="PR00252">
    <property type="entry name" value="NRIONCHANNEL"/>
</dbReference>
<dbReference type="Gene3D" id="1.20.58.390">
    <property type="entry name" value="Neurotransmitter-gated ion-channel transmembrane domain"/>
    <property type="match status" value="2"/>
</dbReference>
<accession>A0ABM1DRZ6</accession>
<evidence type="ECO:0000313" key="19">
    <source>
        <dbReference type="RefSeq" id="XP_014662717.1"/>
    </source>
</evidence>
<keyword evidence="5" id="KW-0770">Synapse</keyword>
<feature type="domain" description="Neurotransmitter-gated ion-channel ligand-binding" evidence="16">
    <location>
        <begin position="38"/>
        <end position="249"/>
    </location>
</feature>
<dbReference type="SUPFAM" id="SSF90112">
    <property type="entry name" value="Neurotransmitter-gated ion-channel transmembrane pore"/>
    <property type="match status" value="1"/>
</dbReference>
<dbReference type="InterPro" id="IPR006029">
    <property type="entry name" value="Neurotrans-gated_channel_TM"/>
</dbReference>
<evidence type="ECO:0000256" key="7">
    <source>
        <dbReference type="ARBA" id="ARBA00023136"/>
    </source>
</evidence>
<feature type="transmembrane region" description="Helical" evidence="15">
    <location>
        <begin position="313"/>
        <end position="332"/>
    </location>
</feature>
<feature type="signal peptide" evidence="15">
    <location>
        <begin position="1"/>
        <end position="31"/>
    </location>
</feature>
<keyword evidence="7 15" id="KW-0472">Membrane</keyword>
<dbReference type="Pfam" id="PF02931">
    <property type="entry name" value="Neur_chan_LBD"/>
    <property type="match status" value="1"/>
</dbReference>
<dbReference type="InterPro" id="IPR036734">
    <property type="entry name" value="Neur_chan_lig-bd_sf"/>
</dbReference>
<evidence type="ECO:0000256" key="5">
    <source>
        <dbReference type="ARBA" id="ARBA00023018"/>
    </source>
</evidence>
<protein>
    <submittedName>
        <fullName evidence="19">Acetylcholine receptor subunit alpha-like 1</fullName>
    </submittedName>
</protein>
<evidence type="ECO:0000256" key="14">
    <source>
        <dbReference type="ARBA" id="ARBA00034104"/>
    </source>
</evidence>
<keyword evidence="13 15" id="KW-0407">Ion channel</keyword>
<keyword evidence="8" id="KW-1015">Disulfide bond</keyword>
<dbReference type="RefSeq" id="XP_014662717.1">
    <property type="nucleotide sequence ID" value="XM_014807231.1"/>
</dbReference>
<dbReference type="CDD" id="cd19064">
    <property type="entry name" value="LGIC_TM_nAChR"/>
    <property type="match status" value="1"/>
</dbReference>
<evidence type="ECO:0000256" key="8">
    <source>
        <dbReference type="ARBA" id="ARBA00023157"/>
    </source>
</evidence>
<evidence type="ECO:0000256" key="3">
    <source>
        <dbReference type="ARBA" id="ARBA00022692"/>
    </source>
</evidence>
<dbReference type="InterPro" id="IPR036719">
    <property type="entry name" value="Neuro-gated_channel_TM_sf"/>
</dbReference>
<evidence type="ECO:0000259" key="17">
    <source>
        <dbReference type="Pfam" id="PF02932"/>
    </source>
</evidence>
<feature type="chain" id="PRO_5044974013" evidence="15">
    <location>
        <begin position="32"/>
        <end position="502"/>
    </location>
</feature>
<sequence length="502" mass="57663">MLLVNARAVLHRCSEAFLWLSLLVLLHYTACDGNPDSKRLYDDLLSKYNRLIRPVTNRTDKVTAKLGLRLSQLIHVDEKHQVMTTNVWLRQEWYDYRLSWHTHEYGGVDNLYVPSGDIWLPDIVLFNNADGRYQVTVMTKATLHPDGLVIWEPPSVFKSSCTLDVRYFPFDHQSCRMRFGSWTYNGLKVDVVHYEAENTSVKEIGVDLSEFYPNTEWDVLGVPATRNERRCRLTTCPDITYEIQMRRKTLYHTVNLIIPCVSISGLTVLVFYLPSDCGEKITLCISILVTVLFMFVSDIIPPTSLVMPLIGKYLLFVLILVSLSVLMTVYVLNVHYRTPATHVMSPRVRRIFLHVLPRMLLMRRPQFVKDKTPAVASSPCSSLHETRVDAAQRHHVFCVYSDGDSDDNGSYSGYAATSHELKRAMAEVQYIAEQLHRADEDNGIVEDWKYVAMVLDRLFLWIFTIACLTGTCGIIFQAPSLYDTTMPIDQQLSQFLHVLYKS</sequence>
<keyword evidence="4 15" id="KW-1133">Transmembrane helix</keyword>
<evidence type="ECO:0000256" key="12">
    <source>
        <dbReference type="ARBA" id="ARBA00023286"/>
    </source>
</evidence>
<evidence type="ECO:0000313" key="18">
    <source>
        <dbReference type="Proteomes" id="UP000695022"/>
    </source>
</evidence>
<evidence type="ECO:0000256" key="6">
    <source>
        <dbReference type="ARBA" id="ARBA00023065"/>
    </source>
</evidence>
<evidence type="ECO:0000256" key="11">
    <source>
        <dbReference type="ARBA" id="ARBA00023257"/>
    </source>
</evidence>
<gene>
    <name evidence="19" type="primary">LOC106805578</name>
</gene>
<keyword evidence="15" id="KW-0732">Signal</keyword>
<dbReference type="PROSITE" id="PS00236">
    <property type="entry name" value="NEUROTR_ION_CHANNEL"/>
    <property type="match status" value="1"/>
</dbReference>
<keyword evidence="6 15" id="KW-0406">Ion transport</keyword>
<dbReference type="PRINTS" id="PR00254">
    <property type="entry name" value="NICOTINICR"/>
</dbReference>
<feature type="transmembrane region" description="Helical" evidence="15">
    <location>
        <begin position="281"/>
        <end position="301"/>
    </location>
</feature>
<feature type="transmembrane region" description="Helical" evidence="15">
    <location>
        <begin position="256"/>
        <end position="274"/>
    </location>
</feature>
<proteinExistence type="inferred from homology"/>
<dbReference type="Gene3D" id="2.70.170.10">
    <property type="entry name" value="Neurotransmitter-gated ion-channel ligand-binding domain"/>
    <property type="match status" value="1"/>
</dbReference>
<keyword evidence="1 15" id="KW-0813">Transport</keyword>
<dbReference type="GeneID" id="106805578"/>
<evidence type="ECO:0000256" key="9">
    <source>
        <dbReference type="ARBA" id="ARBA00023170"/>
    </source>
</evidence>
<dbReference type="InterPro" id="IPR002394">
    <property type="entry name" value="Nicotinic_acetylcholine_rcpt"/>
</dbReference>
<evidence type="ECO:0000259" key="16">
    <source>
        <dbReference type="Pfam" id="PF02931"/>
    </source>
</evidence>
<comment type="similarity">
    <text evidence="15">Belongs to the ligand-gated ion channel (TC 1.A.9) family.</text>
</comment>
<feature type="transmembrane region" description="Helical" evidence="15">
    <location>
        <begin position="458"/>
        <end position="478"/>
    </location>
</feature>
<dbReference type="PANTHER" id="PTHR18945">
    <property type="entry name" value="NEUROTRANSMITTER GATED ION CHANNEL"/>
    <property type="match status" value="1"/>
</dbReference>
<keyword evidence="18" id="KW-1185">Reference proteome</keyword>
<keyword evidence="9" id="KW-0675">Receptor</keyword>
<evidence type="ECO:0000256" key="13">
    <source>
        <dbReference type="ARBA" id="ARBA00023303"/>
    </source>
</evidence>
<evidence type="ECO:0000256" key="2">
    <source>
        <dbReference type="ARBA" id="ARBA00022475"/>
    </source>
</evidence>
<comment type="subcellular location">
    <subcellularLocation>
        <location evidence="14">Postsynaptic cell membrane</location>
        <topology evidence="14">Multi-pass membrane protein</topology>
    </subcellularLocation>
</comment>
<organism evidence="18 19">
    <name type="scientific">Priapulus caudatus</name>
    <name type="common">Priapulid worm</name>
    <dbReference type="NCBI Taxonomy" id="37621"/>
    <lineage>
        <taxon>Eukaryota</taxon>
        <taxon>Metazoa</taxon>
        <taxon>Ecdysozoa</taxon>
        <taxon>Scalidophora</taxon>
        <taxon>Priapulida</taxon>
        <taxon>Priapulimorpha</taxon>
        <taxon>Priapulimorphida</taxon>
        <taxon>Priapulidae</taxon>
        <taxon>Priapulus</taxon>
    </lineage>
</organism>
<dbReference type="Proteomes" id="UP000695022">
    <property type="component" value="Unplaced"/>
</dbReference>
<evidence type="ECO:0000256" key="4">
    <source>
        <dbReference type="ARBA" id="ARBA00022989"/>
    </source>
</evidence>
<dbReference type="NCBIfam" id="TIGR00860">
    <property type="entry name" value="LIC"/>
    <property type="match status" value="1"/>
</dbReference>
<evidence type="ECO:0000256" key="15">
    <source>
        <dbReference type="RuleBase" id="RU000687"/>
    </source>
</evidence>
<reference evidence="19" key="1">
    <citation type="submission" date="2025-08" db="UniProtKB">
        <authorList>
            <consortium name="RefSeq"/>
        </authorList>
    </citation>
    <scope>IDENTIFICATION</scope>
</reference>
<keyword evidence="10" id="KW-0325">Glycoprotein</keyword>
<keyword evidence="3 15" id="KW-0812">Transmembrane</keyword>